<dbReference type="PANTHER" id="PTHR12687:SF4">
    <property type="entry name" value="NUCLEOLAR COMPLEX PROTEIN 2 HOMOLOG"/>
    <property type="match status" value="1"/>
</dbReference>
<gene>
    <name evidence="5" type="ORF">BaOVIS_014650</name>
</gene>
<dbReference type="AlphaFoldDB" id="A0A9W5TAF5"/>
<evidence type="ECO:0000256" key="1">
    <source>
        <dbReference type="ARBA" id="ARBA00004123"/>
    </source>
</evidence>
<comment type="similarity">
    <text evidence="2">Belongs to the NOC2 family.</text>
</comment>
<protein>
    <submittedName>
        <fullName evidence="5">Noc2p family protein, putative</fullName>
    </submittedName>
</protein>
<dbReference type="Pfam" id="PF03715">
    <property type="entry name" value="Noc2"/>
    <property type="match status" value="1"/>
</dbReference>
<evidence type="ECO:0000256" key="2">
    <source>
        <dbReference type="ARBA" id="ARBA00005907"/>
    </source>
</evidence>
<keyword evidence="3" id="KW-0539">Nucleus</keyword>
<dbReference type="InterPro" id="IPR005343">
    <property type="entry name" value="Noc2"/>
</dbReference>
<keyword evidence="6" id="KW-1185">Reference proteome</keyword>
<evidence type="ECO:0000313" key="6">
    <source>
        <dbReference type="Proteomes" id="UP001057455"/>
    </source>
</evidence>
<accession>A0A9W5TAF5</accession>
<dbReference type="GO" id="GO:0030691">
    <property type="term" value="C:Noc2p-Noc3p complex"/>
    <property type="evidence" value="ECO:0007669"/>
    <property type="project" value="TreeGrafter"/>
</dbReference>
<feature type="region of interest" description="Disordered" evidence="4">
    <location>
        <begin position="154"/>
        <end position="182"/>
    </location>
</feature>
<organism evidence="5 6">
    <name type="scientific">Babesia ovis</name>
    <dbReference type="NCBI Taxonomy" id="5869"/>
    <lineage>
        <taxon>Eukaryota</taxon>
        <taxon>Sar</taxon>
        <taxon>Alveolata</taxon>
        <taxon>Apicomplexa</taxon>
        <taxon>Aconoidasida</taxon>
        <taxon>Piroplasmida</taxon>
        <taxon>Babesiidae</taxon>
        <taxon>Babesia</taxon>
    </lineage>
</organism>
<comment type="subcellular location">
    <subcellularLocation>
        <location evidence="1">Nucleus</location>
    </subcellularLocation>
</comment>
<feature type="compositionally biased region" description="Acidic residues" evidence="4">
    <location>
        <begin position="40"/>
        <end position="59"/>
    </location>
</feature>
<dbReference type="GO" id="GO:0042273">
    <property type="term" value="P:ribosomal large subunit biogenesis"/>
    <property type="evidence" value="ECO:0007669"/>
    <property type="project" value="TreeGrafter"/>
</dbReference>
<dbReference type="Proteomes" id="UP001057455">
    <property type="component" value="Unassembled WGS sequence"/>
</dbReference>
<feature type="compositionally biased region" description="Acidic residues" evidence="4">
    <location>
        <begin position="68"/>
        <end position="107"/>
    </location>
</feature>
<dbReference type="GO" id="GO:0005654">
    <property type="term" value="C:nucleoplasm"/>
    <property type="evidence" value="ECO:0007669"/>
    <property type="project" value="TreeGrafter"/>
</dbReference>
<sequence>MDTNIVNSGKKRKAQHTKPANKINRRKPPHVKFPQPTHEEDNDVDLGSDSEDDLSEAEFDTGIVSDHSEDDELSEYDMDDVSDDESEQESDNLEFSDAEDSDSDFQGEIESGCKVVSSELAEQILSDAKKLHDSAIRRLIVVYGSFIRRAALQSPQMPSEPISTGDTADDGTKGGKRRRSGRNAIASRGLSAKFRNTPNRYAPSNKDVYSYIIMETCSIVEKYLEKHQLSFGNKGIADVATLFRRFFSSTLVLLGFCNDDLDSTRCVLTVLGTNIVMPWIVCLKNLQTEMVKLAASLLTYHRERVVRVHALQLLQRYLKHIKEKDYHRIHIYQTPAGVLKVERLSSQDAHEFCNSSLNFVLSRSYRTLVSASCIERTLKNFVLFKLSQNCVAELFNDAPTANLYTFAFKSIRDLGINVRREWLAINDRKKREKKLPKRSSSHGMVLPVYSWGFVDAINLWVSTLVRCKDRLEQLAYPLVTVISASVKIKLPHVAYMPFVLHMITAMNQLTEGLDRFVPVASMLFNLLEQLRKKDISKLRRAEAKHSKKLLDNSNDIMVLLRLSKKQLHASETYRMLYRHVGLVLTDHVGLISLHPSFPEFTIPITAFLRTYLKNHRVDPAFRNTVSKLLSLIEESSTIVRDKRVSLDMQKRSNMGLKVFTSDAKHIPIYRHRMEQLLRYQQINREKVEGTLSAAEL</sequence>
<dbReference type="GO" id="GO:0005730">
    <property type="term" value="C:nucleolus"/>
    <property type="evidence" value="ECO:0007669"/>
    <property type="project" value="TreeGrafter"/>
</dbReference>
<name>A0A9W5TAF5_BABOV</name>
<comment type="caution">
    <text evidence="5">The sequence shown here is derived from an EMBL/GenBank/DDBJ whole genome shotgun (WGS) entry which is preliminary data.</text>
</comment>
<evidence type="ECO:0000313" key="5">
    <source>
        <dbReference type="EMBL" id="GFE54061.1"/>
    </source>
</evidence>
<dbReference type="OrthoDB" id="2414723at2759"/>
<feature type="region of interest" description="Disordered" evidence="4">
    <location>
        <begin position="1"/>
        <end position="107"/>
    </location>
</feature>
<proteinExistence type="inferred from homology"/>
<evidence type="ECO:0000256" key="4">
    <source>
        <dbReference type="SAM" id="MobiDB-lite"/>
    </source>
</evidence>
<evidence type="ECO:0000256" key="3">
    <source>
        <dbReference type="ARBA" id="ARBA00023242"/>
    </source>
</evidence>
<reference evidence="5" key="1">
    <citation type="submission" date="2019-12" db="EMBL/GenBank/DDBJ databases">
        <title>Genome sequence of Babesia ovis.</title>
        <authorList>
            <person name="Yamagishi J."/>
            <person name="Sevinc F."/>
            <person name="Xuan X."/>
        </authorList>
    </citation>
    <scope>NUCLEOTIDE SEQUENCE</scope>
    <source>
        <strain evidence="5">Selcuk</strain>
    </source>
</reference>
<dbReference type="EMBL" id="BLIY01000008">
    <property type="protein sequence ID" value="GFE54061.1"/>
    <property type="molecule type" value="Genomic_DNA"/>
</dbReference>
<dbReference type="PANTHER" id="PTHR12687">
    <property type="entry name" value="NUCLEOLAR COMPLEX 2 AND RAD4-RELATED"/>
    <property type="match status" value="1"/>
</dbReference>
<dbReference type="GO" id="GO:0030690">
    <property type="term" value="C:Noc1p-Noc2p complex"/>
    <property type="evidence" value="ECO:0007669"/>
    <property type="project" value="TreeGrafter"/>
</dbReference>